<dbReference type="GO" id="GO:0034755">
    <property type="term" value="P:iron ion transmembrane transport"/>
    <property type="evidence" value="ECO:0007669"/>
    <property type="project" value="TreeGrafter"/>
</dbReference>
<keyword evidence="8" id="KW-1185">Reference proteome</keyword>
<dbReference type="PRINTS" id="PR00447">
    <property type="entry name" value="NATRESASSCMP"/>
</dbReference>
<feature type="transmembrane region" description="Helical" evidence="6">
    <location>
        <begin position="197"/>
        <end position="220"/>
    </location>
</feature>
<dbReference type="GO" id="GO:0005886">
    <property type="term" value="C:plasma membrane"/>
    <property type="evidence" value="ECO:0007669"/>
    <property type="project" value="TreeGrafter"/>
</dbReference>
<feature type="transmembrane region" description="Helical" evidence="6">
    <location>
        <begin position="422"/>
        <end position="443"/>
    </location>
</feature>
<dbReference type="Proteomes" id="UP000271678">
    <property type="component" value="Unassembled WGS sequence"/>
</dbReference>
<protein>
    <submittedName>
        <fullName evidence="7">Divalent metal cation transporter</fullName>
    </submittedName>
</protein>
<feature type="transmembrane region" description="Helical" evidence="6">
    <location>
        <begin position="232"/>
        <end position="252"/>
    </location>
</feature>
<feature type="transmembrane region" description="Helical" evidence="6">
    <location>
        <begin position="85"/>
        <end position="106"/>
    </location>
</feature>
<dbReference type="GO" id="GO:0015086">
    <property type="term" value="F:cadmium ion transmembrane transporter activity"/>
    <property type="evidence" value="ECO:0007669"/>
    <property type="project" value="TreeGrafter"/>
</dbReference>
<evidence type="ECO:0000256" key="4">
    <source>
        <dbReference type="ARBA" id="ARBA00022989"/>
    </source>
</evidence>
<evidence type="ECO:0000256" key="1">
    <source>
        <dbReference type="ARBA" id="ARBA00004141"/>
    </source>
</evidence>
<dbReference type="InterPro" id="IPR001046">
    <property type="entry name" value="NRAMP_fam"/>
</dbReference>
<evidence type="ECO:0000256" key="2">
    <source>
        <dbReference type="ARBA" id="ARBA00022448"/>
    </source>
</evidence>
<accession>A0A3M9MKG9</accession>
<evidence type="ECO:0000256" key="6">
    <source>
        <dbReference type="SAM" id="Phobius"/>
    </source>
</evidence>
<feature type="transmembrane region" description="Helical" evidence="6">
    <location>
        <begin position="323"/>
        <end position="346"/>
    </location>
</feature>
<comment type="subcellular location">
    <subcellularLocation>
        <location evidence="1">Membrane</location>
        <topology evidence="1">Multi-pass membrane protein</topology>
    </subcellularLocation>
</comment>
<dbReference type="NCBIfam" id="NF037982">
    <property type="entry name" value="Nramp_1"/>
    <property type="match status" value="1"/>
</dbReference>
<dbReference type="GO" id="GO:0005384">
    <property type="term" value="F:manganese ion transmembrane transporter activity"/>
    <property type="evidence" value="ECO:0007669"/>
    <property type="project" value="TreeGrafter"/>
</dbReference>
<proteinExistence type="predicted"/>
<feature type="transmembrane region" description="Helical" evidence="6">
    <location>
        <begin position="273"/>
        <end position="297"/>
    </location>
</feature>
<evidence type="ECO:0000313" key="8">
    <source>
        <dbReference type="Proteomes" id="UP000271678"/>
    </source>
</evidence>
<feature type="transmembrane region" description="Helical" evidence="6">
    <location>
        <begin position="358"/>
        <end position="377"/>
    </location>
</feature>
<dbReference type="PANTHER" id="PTHR11706">
    <property type="entry name" value="SOLUTE CARRIER PROTEIN FAMILY 11 MEMBER"/>
    <property type="match status" value="1"/>
</dbReference>
<evidence type="ECO:0000256" key="5">
    <source>
        <dbReference type="ARBA" id="ARBA00023136"/>
    </source>
</evidence>
<keyword evidence="2" id="KW-0813">Transport</keyword>
<evidence type="ECO:0000313" key="7">
    <source>
        <dbReference type="EMBL" id="RNI25383.1"/>
    </source>
</evidence>
<dbReference type="Pfam" id="PF01566">
    <property type="entry name" value="Nramp"/>
    <property type="match status" value="1"/>
</dbReference>
<gene>
    <name evidence="7" type="ORF">EFY87_01785</name>
</gene>
<feature type="transmembrane region" description="Helical" evidence="6">
    <location>
        <begin position="383"/>
        <end position="401"/>
    </location>
</feature>
<keyword evidence="3 6" id="KW-0812">Transmembrane</keyword>
<organism evidence="7 8">
    <name type="scientific">Flexivirga caeni</name>
    <dbReference type="NCBI Taxonomy" id="2294115"/>
    <lineage>
        <taxon>Bacteria</taxon>
        <taxon>Bacillati</taxon>
        <taxon>Actinomycetota</taxon>
        <taxon>Actinomycetes</taxon>
        <taxon>Micrococcales</taxon>
        <taxon>Dermacoccaceae</taxon>
        <taxon>Flexivirga</taxon>
    </lineage>
</organism>
<sequence>MDGDRQRHSRAGQLLRVDQHQLRGGRTSRVLTVSAESVGDVPAYRAGRRTGPAARGAHLVRLGPAFVAAIAYVDPGNVATNTTAGAQYGFGLAWVVVLAIAVAGPVQYLSAKLGAITGSSLPELLGARMSPASRFLYWLQAEAVIIATDLAEVVGAAIALHLLFGMPMWQGAIVTAVVGGALLIVRDRAGDRCFQLVMIGGLALIGAGFVLGVAMGPAPAGVDLRPQLHDQQMVLLATGIVGATVMPHAIYLHSSLTTQQGGTLRKRLRTNRIDVVLAMVLAGSVNVCMLVLGATALRGNTDQDFSAIAHSLGTRIGDGAETAFALALLVSGLASTTVGIQSGEVVMSGLLHRRIPVLARRAGAVIPAVALLALGTAPVSLLVWSQVVLALGLPFALIPLVRLTSSRSVMGSRASRRGFAACSWSIIAAVVALDLGLLAIPLVSG</sequence>
<keyword evidence="5 6" id="KW-0472">Membrane</keyword>
<dbReference type="EMBL" id="RJJQ01000001">
    <property type="protein sequence ID" value="RNI25383.1"/>
    <property type="molecule type" value="Genomic_DNA"/>
</dbReference>
<keyword evidence="4 6" id="KW-1133">Transmembrane helix</keyword>
<dbReference type="AlphaFoldDB" id="A0A3M9MKG9"/>
<reference evidence="7 8" key="1">
    <citation type="submission" date="2018-11" db="EMBL/GenBank/DDBJ databases">
        <title>Draft genome of Simplicispira Flexivirga sp. BO-16.</title>
        <authorList>
            <person name="Im W.T."/>
        </authorList>
    </citation>
    <scope>NUCLEOTIDE SEQUENCE [LARGE SCALE GENOMIC DNA]</scope>
    <source>
        <strain evidence="7 8">BO-16</strain>
    </source>
</reference>
<comment type="caution">
    <text evidence="7">The sequence shown here is derived from an EMBL/GenBank/DDBJ whole genome shotgun (WGS) entry which is preliminary data.</text>
</comment>
<name>A0A3M9MKG9_9MICO</name>
<evidence type="ECO:0000256" key="3">
    <source>
        <dbReference type="ARBA" id="ARBA00022692"/>
    </source>
</evidence>
<feature type="transmembrane region" description="Helical" evidence="6">
    <location>
        <begin position="168"/>
        <end position="185"/>
    </location>
</feature>
<dbReference type="PANTHER" id="PTHR11706:SF33">
    <property type="entry name" value="NATURAL RESISTANCE-ASSOCIATED MACROPHAGE PROTEIN 2"/>
    <property type="match status" value="1"/>
</dbReference>
<dbReference type="OrthoDB" id="9787548at2"/>